<proteinExistence type="inferred from homology"/>
<evidence type="ECO:0000313" key="9">
    <source>
        <dbReference type="EMBL" id="QUL98735.1"/>
    </source>
</evidence>
<evidence type="ECO:0000256" key="8">
    <source>
        <dbReference type="SAM" id="Phobius"/>
    </source>
</evidence>
<feature type="region of interest" description="Disordered" evidence="7">
    <location>
        <begin position="167"/>
        <end position="188"/>
    </location>
</feature>
<evidence type="ECO:0000256" key="3">
    <source>
        <dbReference type="ARBA" id="ARBA00022475"/>
    </source>
</evidence>
<feature type="transmembrane region" description="Helical" evidence="8">
    <location>
        <begin position="78"/>
        <end position="97"/>
    </location>
</feature>
<reference evidence="9" key="1">
    <citation type="submission" date="2020-10" db="EMBL/GenBank/DDBJ databases">
        <authorList>
            <person name="Kadnikov V."/>
            <person name="Beletsky A.V."/>
            <person name="Mardanov A.V."/>
            <person name="Karnachuk O.V."/>
            <person name="Ravin N.V."/>
        </authorList>
    </citation>
    <scope>NUCLEOTIDE SEQUENCE</scope>
    <source>
        <strain evidence="9">Bu02</strain>
    </source>
</reference>
<organism evidence="9">
    <name type="scientific">Candidatus Fermentithermobacillus carboniphilus</name>
    <dbReference type="NCBI Taxonomy" id="3085328"/>
    <lineage>
        <taxon>Bacteria</taxon>
        <taxon>Bacillati</taxon>
        <taxon>Bacillota</taxon>
        <taxon>Candidatus Fermentithermobacillia</taxon>
        <taxon>Candidatus Fermentithermobacillales</taxon>
        <taxon>Candidatus Fermentithermobacillaceae</taxon>
        <taxon>Candidatus Fermentithermobacillus</taxon>
    </lineage>
</organism>
<evidence type="ECO:0000256" key="5">
    <source>
        <dbReference type="ARBA" id="ARBA00022989"/>
    </source>
</evidence>
<keyword evidence="5 8" id="KW-1133">Transmembrane helix</keyword>
<protein>
    <submittedName>
        <fullName evidence="9">Permease</fullName>
    </submittedName>
</protein>
<evidence type="ECO:0000256" key="1">
    <source>
        <dbReference type="ARBA" id="ARBA00004651"/>
    </source>
</evidence>
<dbReference type="EMBL" id="CP062796">
    <property type="protein sequence ID" value="QUL98735.1"/>
    <property type="molecule type" value="Genomic_DNA"/>
</dbReference>
<dbReference type="AlphaFoldDB" id="A0AAT9LC65"/>
<gene>
    <name evidence="9" type="ORF">IMF26_01210</name>
</gene>
<evidence type="ECO:0000256" key="4">
    <source>
        <dbReference type="ARBA" id="ARBA00022692"/>
    </source>
</evidence>
<keyword evidence="4 8" id="KW-0812">Transmembrane</keyword>
<feature type="transmembrane region" description="Helical" evidence="8">
    <location>
        <begin position="135"/>
        <end position="158"/>
    </location>
</feature>
<sequence>MKKTAQRYRPVILVIAANVVLWYFSPPAAGKSVATAISFFKEMLLILPPVFLLLGLLNVWVPREVIERYIGRGSGIKGVVISMFLGSTLVGPLYAAFPVAAALLAKGARVSNVVAFLTAKAAAEIPLVAMEAKFLGLPFAVCRLGLTLVAAVIIGWIVERVVEAPQHQPGSNVSLDGGSNRKSPKGAA</sequence>
<dbReference type="Pfam" id="PF03773">
    <property type="entry name" value="ArsP_1"/>
    <property type="match status" value="1"/>
</dbReference>
<name>A0AAT9LC65_9FIRM</name>
<evidence type="ECO:0000256" key="2">
    <source>
        <dbReference type="ARBA" id="ARBA00006386"/>
    </source>
</evidence>
<reference evidence="9" key="2">
    <citation type="journal article" date="2023" name="Biology">
        <title>Prokaryotic Life Associated with Coal-Fire Gas Vents Revealed by Metagenomics.</title>
        <authorList>
            <person name="Kadnikov V.V."/>
            <person name="Mardanov A.V."/>
            <person name="Beletsky A.V."/>
            <person name="Karnachuk O.V."/>
            <person name="Ravin N.V."/>
        </authorList>
    </citation>
    <scope>NUCLEOTIDE SEQUENCE</scope>
    <source>
        <strain evidence="9">Bu02</strain>
    </source>
</reference>
<accession>A0AAT9LC65</accession>
<dbReference type="GO" id="GO:0005886">
    <property type="term" value="C:plasma membrane"/>
    <property type="evidence" value="ECO:0007669"/>
    <property type="project" value="UniProtKB-SubCell"/>
</dbReference>
<keyword evidence="3" id="KW-1003">Cell membrane</keyword>
<evidence type="ECO:0000256" key="7">
    <source>
        <dbReference type="SAM" id="MobiDB-lite"/>
    </source>
</evidence>
<comment type="subcellular location">
    <subcellularLocation>
        <location evidence="1">Cell membrane</location>
        <topology evidence="1">Multi-pass membrane protein</topology>
    </subcellularLocation>
</comment>
<dbReference type="KEGG" id="fcz:IMF26_01210"/>
<feature type="transmembrane region" description="Helical" evidence="8">
    <location>
        <begin position="46"/>
        <end position="66"/>
    </location>
</feature>
<dbReference type="InterPro" id="IPR005524">
    <property type="entry name" value="DUF318"/>
</dbReference>
<comment type="similarity">
    <text evidence="2">Belongs to the UPF0718 family.</text>
</comment>
<keyword evidence="6 8" id="KW-0472">Membrane</keyword>
<evidence type="ECO:0000256" key="6">
    <source>
        <dbReference type="ARBA" id="ARBA00023136"/>
    </source>
</evidence>